<dbReference type="Proteomes" id="UP000831963">
    <property type="component" value="Chromosome"/>
</dbReference>
<reference evidence="1 2" key="1">
    <citation type="submission" date="2021-06" db="EMBL/GenBank/DDBJ databases">
        <title>Genome-based taxonomic framework of Microbacterium strains isolated from marine environment, the description of four new species and reclassification of four preexisting species.</title>
        <authorList>
            <person name="Lee S.D."/>
            <person name="Kim S.-M."/>
            <person name="Byeon Y.-S."/>
            <person name="Yang H.L."/>
            <person name="Kim I.S."/>
        </authorList>
    </citation>
    <scope>NUCLEOTIDE SEQUENCE [LARGE SCALE GENOMIC DNA]</scope>
    <source>
        <strain evidence="1 2">SSW1-36</strain>
    </source>
</reference>
<proteinExistence type="predicted"/>
<gene>
    <name evidence="1" type="ORF">KV396_14980</name>
</gene>
<dbReference type="EMBL" id="CP078077">
    <property type="protein sequence ID" value="UPL15704.1"/>
    <property type="molecule type" value="Genomic_DNA"/>
</dbReference>
<dbReference type="RefSeq" id="WP_247956223.1">
    <property type="nucleotide sequence ID" value="NZ_CP078077.1"/>
</dbReference>
<evidence type="ECO:0008006" key="3">
    <source>
        <dbReference type="Google" id="ProtNLM"/>
    </source>
</evidence>
<name>A0ABY4IST5_9MICO</name>
<accession>A0ABY4IST5</accession>
<organism evidence="1 2">
    <name type="scientific">Microbacterium galbinum</name>
    <dbReference type="NCBI Taxonomy" id="2851646"/>
    <lineage>
        <taxon>Bacteria</taxon>
        <taxon>Bacillati</taxon>
        <taxon>Actinomycetota</taxon>
        <taxon>Actinomycetes</taxon>
        <taxon>Micrococcales</taxon>
        <taxon>Microbacteriaceae</taxon>
        <taxon>Microbacterium</taxon>
    </lineage>
</organism>
<sequence length="97" mass="11396">MATPAADPLPEPDHEYGYSEALLEGVLCEHMVRFREYMMTKTYAISADGPVYYSHDVRRFVDYYVMRTARPLTEADIRALFDNWQSQEKDTDLHDRD</sequence>
<protein>
    <recommendedName>
        <fullName evidence="3">Core-binding (CB) domain-containing protein</fullName>
    </recommendedName>
</protein>
<evidence type="ECO:0000313" key="1">
    <source>
        <dbReference type="EMBL" id="UPL15704.1"/>
    </source>
</evidence>
<evidence type="ECO:0000313" key="2">
    <source>
        <dbReference type="Proteomes" id="UP000831963"/>
    </source>
</evidence>
<keyword evidence="2" id="KW-1185">Reference proteome</keyword>